<comment type="catalytic activity">
    <reaction evidence="1">
        <text>D-glucarate = 5-dehydro-4-deoxy-D-glucarate + H2O</text>
        <dbReference type="Rhea" id="RHEA:14573"/>
        <dbReference type="ChEBI" id="CHEBI:15377"/>
        <dbReference type="ChEBI" id="CHEBI:30612"/>
        <dbReference type="ChEBI" id="CHEBI:42819"/>
        <dbReference type="EC" id="4.2.1.40"/>
    </reaction>
</comment>
<keyword evidence="8 11" id="KW-0456">Lyase</keyword>
<dbReference type="InterPro" id="IPR029017">
    <property type="entry name" value="Enolase-like_N"/>
</dbReference>
<dbReference type="EMBL" id="FCNL01000031">
    <property type="protein sequence ID" value="CVI21247.1"/>
    <property type="molecule type" value="Genomic_DNA"/>
</dbReference>
<dbReference type="SUPFAM" id="SSF54826">
    <property type="entry name" value="Enolase N-terminal domain-like"/>
    <property type="match status" value="1"/>
</dbReference>
<dbReference type="InterPro" id="IPR013341">
    <property type="entry name" value="Mandelate_racemase_N_dom"/>
</dbReference>
<evidence type="ECO:0000256" key="9">
    <source>
        <dbReference type="PIRSR" id="PIRSR634598-1"/>
    </source>
</evidence>
<feature type="active site" description="Proton acceptor" evidence="9">
    <location>
        <position position="193"/>
    </location>
</feature>
<dbReference type="PANTHER" id="PTHR48080">
    <property type="entry name" value="D-GALACTONATE DEHYDRATASE-RELATED"/>
    <property type="match status" value="1"/>
</dbReference>
<dbReference type="InterPro" id="IPR034598">
    <property type="entry name" value="GlucD-like"/>
</dbReference>
<accession>A0A822V1D0</accession>
<name>A0A822V1D0_AGRTU</name>
<evidence type="ECO:0000256" key="5">
    <source>
        <dbReference type="ARBA" id="ARBA00011973"/>
    </source>
</evidence>
<dbReference type="Gene3D" id="3.20.20.120">
    <property type="entry name" value="Enolase-like C-terminal domain"/>
    <property type="match status" value="1"/>
</dbReference>
<dbReference type="EC" id="4.2.1.40" evidence="5"/>
<evidence type="ECO:0000256" key="4">
    <source>
        <dbReference type="ARBA" id="ARBA00009938"/>
    </source>
</evidence>
<evidence type="ECO:0000259" key="10">
    <source>
        <dbReference type="SMART" id="SM00922"/>
    </source>
</evidence>
<evidence type="ECO:0000256" key="3">
    <source>
        <dbReference type="ARBA" id="ARBA00005183"/>
    </source>
</evidence>
<dbReference type="Pfam" id="PF02746">
    <property type="entry name" value="MR_MLE_N"/>
    <property type="match status" value="1"/>
</dbReference>
<evidence type="ECO:0000256" key="7">
    <source>
        <dbReference type="ARBA" id="ARBA00022842"/>
    </source>
</evidence>
<feature type="active site" description="Proton acceptor" evidence="9">
    <location>
        <position position="320"/>
    </location>
</feature>
<evidence type="ECO:0000313" key="11">
    <source>
        <dbReference type="EMBL" id="CVI21247.1"/>
    </source>
</evidence>
<comment type="cofactor">
    <cofactor evidence="2">
        <name>Mg(2+)</name>
        <dbReference type="ChEBI" id="CHEBI:18420"/>
    </cofactor>
</comment>
<gene>
    <name evidence="11" type="primary">gudD</name>
    <name evidence="11" type="ORF">AGR4A_Lc130223</name>
</gene>
<dbReference type="InterPro" id="IPR034593">
    <property type="entry name" value="DgoD-like"/>
</dbReference>
<protein>
    <recommendedName>
        <fullName evidence="5">glucarate dehydratase</fullName>
        <ecNumber evidence="5">4.2.1.40</ecNumber>
    </recommendedName>
</protein>
<proteinExistence type="inferred from homology"/>
<dbReference type="GO" id="GO:0046872">
    <property type="term" value="F:metal ion binding"/>
    <property type="evidence" value="ECO:0007669"/>
    <property type="project" value="UniProtKB-KW"/>
</dbReference>
<dbReference type="PANTHER" id="PTHR48080:SF4">
    <property type="entry name" value="GLUCARATE DEHYDRATASE"/>
    <property type="match status" value="1"/>
</dbReference>
<dbReference type="AlphaFoldDB" id="A0A822V1D0"/>
<dbReference type="GO" id="GO:0008872">
    <property type="term" value="F:glucarate dehydratase activity"/>
    <property type="evidence" value="ECO:0007669"/>
    <property type="project" value="UniProtKB-EC"/>
</dbReference>
<keyword evidence="6" id="KW-0479">Metal-binding</keyword>
<dbReference type="SFLD" id="SFLDS00001">
    <property type="entry name" value="Enolase"/>
    <property type="match status" value="1"/>
</dbReference>
<dbReference type="SUPFAM" id="SSF51604">
    <property type="entry name" value="Enolase C-terminal domain-like"/>
    <property type="match status" value="1"/>
</dbReference>
<comment type="pathway">
    <text evidence="3">Carbohydrate acid metabolism; D-glucarate degradation; 2,5-dioxopentanoate from D-glucarate: step 1/2.</text>
</comment>
<comment type="similarity">
    <text evidence="4">Belongs to the mandelate racemase/muconate lactonizing enzyme family. GlucD subfamily.</text>
</comment>
<dbReference type="InterPro" id="IPR013342">
    <property type="entry name" value="Mandelate_racemase_C"/>
</dbReference>
<reference evidence="11 12" key="1">
    <citation type="submission" date="2016-01" db="EMBL/GenBank/DDBJ databases">
        <authorList>
            <person name="Regsiter A."/>
            <person name="william w."/>
        </authorList>
    </citation>
    <scope>NUCLEOTIDE SEQUENCE [LARGE SCALE GENOMIC DNA]</scope>
    <source>
        <strain evidence="11 12">B6</strain>
    </source>
</reference>
<evidence type="ECO:0000256" key="6">
    <source>
        <dbReference type="ARBA" id="ARBA00022723"/>
    </source>
</evidence>
<evidence type="ECO:0000313" key="12">
    <source>
        <dbReference type="Proteomes" id="UP000192074"/>
    </source>
</evidence>
<dbReference type="InterPro" id="IPR036849">
    <property type="entry name" value="Enolase-like_C_sf"/>
</dbReference>
<sequence>MATRSHLMRIAEIHLTPVAIPDRPLLNCKGVHQPYALRTVIEVICDDGTVGLGESYGSIKALEGLRRVAPALIGLDPFHLHELKSRIIAALPGGGGINAKSAVADHKLTDVVASAFEVPCLDIQGKLLGRPVCDLLGGAVRTNVPFSAYLFFKFAGHIGEAPDEWGEVLTPDQMVGEARRMVESHGFQSLKLKGGVLHPDLEIETMLKLREAFPRHPLRIDPNGGWTVETAIHVARKLEHVLEYLEDPVLGMDHMAQVAAATSIPLATNMIVLEFDHIAAAFKKRAVKIVLSDHHYWGGLRAASHLAKICEVLDLGLSMHSNSHLGITLAAMVHAAAATPNLTFDCDTHYPWTATDIIEGTPFTFRDGKLGLPTKPGLGVSLDRNKLACLAALYDECSLKERDDTAYMKLFDPDYTRLVPRW</sequence>
<dbReference type="CDD" id="cd03323">
    <property type="entry name" value="D-glucarate_dehydratase"/>
    <property type="match status" value="1"/>
</dbReference>
<dbReference type="Pfam" id="PF13378">
    <property type="entry name" value="MR_MLE_C"/>
    <property type="match status" value="1"/>
</dbReference>
<organism evidence="11 12">
    <name type="scientific">Agrobacterium tumefaciens str. B6</name>
    <dbReference type="NCBI Taxonomy" id="1183423"/>
    <lineage>
        <taxon>Bacteria</taxon>
        <taxon>Pseudomonadati</taxon>
        <taxon>Pseudomonadota</taxon>
        <taxon>Alphaproteobacteria</taxon>
        <taxon>Hyphomicrobiales</taxon>
        <taxon>Rhizobiaceae</taxon>
        <taxon>Rhizobium/Agrobacterium group</taxon>
        <taxon>Agrobacterium</taxon>
        <taxon>Agrobacterium tumefaciens complex</taxon>
    </lineage>
</organism>
<feature type="domain" description="Mandelate racemase/muconate lactonizing enzyme C-terminal" evidence="10">
    <location>
        <begin position="171"/>
        <end position="265"/>
    </location>
</feature>
<evidence type="ECO:0000256" key="8">
    <source>
        <dbReference type="ARBA" id="ARBA00023239"/>
    </source>
</evidence>
<dbReference type="InterPro" id="IPR029065">
    <property type="entry name" value="Enolase_C-like"/>
</dbReference>
<comment type="caution">
    <text evidence="11">The sequence shown here is derived from an EMBL/GenBank/DDBJ whole genome shotgun (WGS) entry which is preliminary data.</text>
</comment>
<evidence type="ECO:0000256" key="2">
    <source>
        <dbReference type="ARBA" id="ARBA00001946"/>
    </source>
</evidence>
<evidence type="ECO:0000256" key="1">
    <source>
        <dbReference type="ARBA" id="ARBA00001426"/>
    </source>
</evidence>
<dbReference type="Proteomes" id="UP000192074">
    <property type="component" value="Unassembled WGS sequence"/>
</dbReference>
<dbReference type="SFLD" id="SFLDG00055">
    <property type="entry name" value="glucarate_dehydratase"/>
    <property type="match status" value="1"/>
</dbReference>
<dbReference type="Gene3D" id="3.30.390.10">
    <property type="entry name" value="Enolase-like, N-terminal domain"/>
    <property type="match status" value="1"/>
</dbReference>
<keyword evidence="7" id="KW-0460">Magnesium</keyword>
<dbReference type="SMART" id="SM00922">
    <property type="entry name" value="MR_MLE"/>
    <property type="match status" value="1"/>
</dbReference>